<dbReference type="AlphaFoldDB" id="G0QM84"/>
<protein>
    <submittedName>
        <fullName evidence="1">Uncharacterized protein</fullName>
    </submittedName>
</protein>
<sequence length="121" mass="14097">MIIIELIHDSILKCSSQQAFPLKNSKREANAENMIIFQGLQALFRVRILFSYFSIRDYTHGLRRHIPVTGSNRKPRGEIMTQIEQLVFVYNLEKDQLVIKACNPIKDKYFSTATSQKTTQY</sequence>
<evidence type="ECO:0000313" key="2">
    <source>
        <dbReference type="Proteomes" id="UP000008983"/>
    </source>
</evidence>
<proteinExistence type="predicted"/>
<dbReference type="Proteomes" id="UP000008983">
    <property type="component" value="Unassembled WGS sequence"/>
</dbReference>
<dbReference type="GeneID" id="14909856"/>
<evidence type="ECO:0000313" key="1">
    <source>
        <dbReference type="EMBL" id="EGR33671.1"/>
    </source>
</evidence>
<organism evidence="1 2">
    <name type="scientific">Ichthyophthirius multifiliis</name>
    <name type="common">White spot disease agent</name>
    <name type="synonym">Ich</name>
    <dbReference type="NCBI Taxonomy" id="5932"/>
    <lineage>
        <taxon>Eukaryota</taxon>
        <taxon>Sar</taxon>
        <taxon>Alveolata</taxon>
        <taxon>Ciliophora</taxon>
        <taxon>Intramacronucleata</taxon>
        <taxon>Oligohymenophorea</taxon>
        <taxon>Hymenostomatida</taxon>
        <taxon>Ophryoglenina</taxon>
        <taxon>Ichthyophthirius</taxon>
    </lineage>
</organism>
<name>G0QM84_ICHMU</name>
<dbReference type="RefSeq" id="XP_004037657.1">
    <property type="nucleotide sequence ID" value="XM_004037609.1"/>
</dbReference>
<accession>G0QM84</accession>
<reference evidence="1 2" key="1">
    <citation type="submission" date="2011-07" db="EMBL/GenBank/DDBJ databases">
        <authorList>
            <person name="Coyne R."/>
            <person name="Brami D."/>
            <person name="Johnson J."/>
            <person name="Hostetler J."/>
            <person name="Hannick L."/>
            <person name="Clark T."/>
            <person name="Cassidy-Hanley D."/>
            <person name="Inman J."/>
        </authorList>
    </citation>
    <scope>NUCLEOTIDE SEQUENCE [LARGE SCALE GENOMIC DNA]</scope>
    <source>
        <strain evidence="1 2">G5</strain>
    </source>
</reference>
<keyword evidence="2" id="KW-1185">Reference proteome</keyword>
<dbReference type="InParanoid" id="G0QM84"/>
<dbReference type="EMBL" id="GL983407">
    <property type="protein sequence ID" value="EGR33671.1"/>
    <property type="molecule type" value="Genomic_DNA"/>
</dbReference>
<gene>
    <name evidence="1" type="ORF">IMG5_046210</name>
</gene>